<evidence type="ECO:0000313" key="1">
    <source>
        <dbReference type="EMBL" id="KAB1659474.1"/>
    </source>
</evidence>
<sequence length="582" mass="64263">MGKSVQRIIVFLHYDPDGRVDSGVRRLLGGLRPFASRLLVVSNGELTQAARAVLEGVADQVHERENTGYDIGGYGAALELLGADVGYCDELLLVNGTVFGPFRDGFDELFARMDARRLDFWGLTEHAELTPDPYRHRGTMPAHLQSYWLAIRRRMLASQAWADFWSRLPATDSYADAVRCFEVPFTSHFTAEGFVHEAAYPAAPYGVANPTMEAPLELLRDGCPAVKRRVFFHAPIELDHRGVAVSEVFDEMVEREFPAEVVVESLAPRVPPRTLSLATRPALVLRPPIRSLAQEPSRDPDGDVIVAGAFRVRRVEGSVWPWLARDPEGLLHGVDLVVQRGRHPAMITSSRLTTRARRDAEQALWEDAQPIAWEFADHPLIGAAFPLQPQLGTELAGNGWQGRYGREADLAAILGLEGPLDRPGPMAPYAAVAAYRVEALRPIVDVFRANGGWDALAERIEGGGEELERRLDLLASRIVAQAGYTTVEVGTATQIAAAYARIDERLQTAMAMLPHGTSAPYQFLQANRNGRFSGPALADALVRRYPGAGRAFRIVRAWLRNARAWLRNARPRAAAHTSTEDR</sequence>
<proteinExistence type="predicted"/>
<reference evidence="1 2" key="1">
    <citation type="submission" date="2019-09" db="EMBL/GenBank/DDBJ databases">
        <title>Phylogeny of genus Pseudoclavibacter and closely related genus.</title>
        <authorList>
            <person name="Li Y."/>
        </authorList>
    </citation>
    <scope>NUCLEOTIDE SEQUENCE [LARGE SCALE GENOMIC DNA]</scope>
    <source>
        <strain evidence="1 2">DSM 23821</strain>
    </source>
</reference>
<dbReference type="InterPro" id="IPR007739">
    <property type="entry name" value="RgpF"/>
</dbReference>
<dbReference type="Pfam" id="PF05045">
    <property type="entry name" value="RgpF"/>
    <property type="match status" value="1"/>
</dbReference>
<dbReference type="OrthoDB" id="9815339at2"/>
<protein>
    <recommendedName>
        <fullName evidence="3">Rhamnan synthesis protein F</fullName>
    </recommendedName>
</protein>
<organism evidence="1 2">
    <name type="scientific">Pseudoclavibacter chungangensis</name>
    <dbReference type="NCBI Taxonomy" id="587635"/>
    <lineage>
        <taxon>Bacteria</taxon>
        <taxon>Bacillati</taxon>
        <taxon>Actinomycetota</taxon>
        <taxon>Actinomycetes</taxon>
        <taxon>Micrococcales</taxon>
        <taxon>Microbacteriaceae</taxon>
        <taxon>Pseudoclavibacter</taxon>
    </lineage>
</organism>
<name>A0A7J5BZB3_9MICO</name>
<accession>A0A7J5BZB3</accession>
<evidence type="ECO:0000313" key="2">
    <source>
        <dbReference type="Proteomes" id="UP000467240"/>
    </source>
</evidence>
<keyword evidence="2" id="KW-1185">Reference proteome</keyword>
<dbReference type="Proteomes" id="UP000467240">
    <property type="component" value="Unassembled WGS sequence"/>
</dbReference>
<evidence type="ECO:0008006" key="3">
    <source>
        <dbReference type="Google" id="ProtNLM"/>
    </source>
</evidence>
<comment type="caution">
    <text evidence="1">The sequence shown here is derived from an EMBL/GenBank/DDBJ whole genome shotgun (WGS) entry which is preliminary data.</text>
</comment>
<dbReference type="EMBL" id="WBJZ01000006">
    <property type="protein sequence ID" value="KAB1659474.1"/>
    <property type="molecule type" value="Genomic_DNA"/>
</dbReference>
<dbReference type="AlphaFoldDB" id="A0A7J5BZB3"/>
<gene>
    <name evidence="1" type="ORF">F8O01_05985</name>
</gene>